<accession>V7HWI6</accession>
<protein>
    <recommendedName>
        <fullName evidence="5">Signal transduction diguanylate cyclase</fullName>
    </recommendedName>
</protein>
<dbReference type="SUPFAM" id="SSF55073">
    <property type="entry name" value="Nucleotide cyclase"/>
    <property type="match status" value="2"/>
</dbReference>
<dbReference type="PROSITE" id="PS50883">
    <property type="entry name" value="EAL"/>
    <property type="match status" value="1"/>
</dbReference>
<dbReference type="EMBL" id="AWWH01000165">
    <property type="protein sequence ID" value="ETA73645.1"/>
    <property type="molecule type" value="Genomic_DNA"/>
</dbReference>
<dbReference type="Proteomes" id="UP000018559">
    <property type="component" value="Unassembled WGS sequence"/>
</dbReference>
<evidence type="ECO:0008006" key="5">
    <source>
        <dbReference type="Google" id="ProtNLM"/>
    </source>
</evidence>
<dbReference type="InterPro" id="IPR001633">
    <property type="entry name" value="EAL_dom"/>
</dbReference>
<dbReference type="SMART" id="SM00052">
    <property type="entry name" value="EAL"/>
    <property type="match status" value="1"/>
</dbReference>
<keyword evidence="4" id="KW-1185">Reference proteome</keyword>
<dbReference type="PANTHER" id="PTHR33121">
    <property type="entry name" value="CYCLIC DI-GMP PHOSPHODIESTERASE PDEF"/>
    <property type="match status" value="1"/>
</dbReference>
<evidence type="ECO:0000313" key="4">
    <source>
        <dbReference type="Proteomes" id="UP000018559"/>
    </source>
</evidence>
<dbReference type="CDD" id="cd01949">
    <property type="entry name" value="GGDEF"/>
    <property type="match status" value="1"/>
</dbReference>
<dbReference type="SUPFAM" id="SSF141868">
    <property type="entry name" value="EAL domain-like"/>
    <property type="match status" value="1"/>
</dbReference>
<sequence>MVDVNNLKQVNDIHGHLRGDEVLKIVGQALQNLTIKRKLLACRYGGDEFLVLLHSKKIQTLEKVKHELRQEIRKIAAEMQADTLPQVAIGSSQLGESLKSSIKEADQKLYADKRHLKSNSRQLDLFIDRVTGLRNANYLNNQQFIQTEKRQATVIFWDISNLQGFNKQYGYDRGNGILKKAAEAIKVEFLDELTVRYTEDKFVTITFKPGVADKVQRVCKNFNTLIKNRTVNLRVGSYQWQQKQETVIMAVDKARQAKNYLGQNRQENYIAYNHEVEEYYANKEYILTHFNIAIQRGWIKPYFQVQIRSLTGNYAGMEALARWEDPQKGIISPNVFIPILEEAHLVEFLDLYMLEQICQAIVSGEKYGLPIVPISFNLSPLDLEGGKIVNKVEKVRQKYQVDPHYIKIEILESAMTQNEADFRKAITEFQQLGYEVWLDDFGSGYSSLNNLQNYKFNMVKLDRFFLQKSETTPQAKVLITQVVSLIKQLGMHVLCEGVETEAQVEFLKQIGCERLQGYYYSKPMPYEKAWNFLKKSEFKYYESYEEGVYYDKISQIDILSDPFNENSDFDGRYPLGIVQRDAQNKLSIYLLNRRYQEVMEYYNYDNQKLEETLAKDKSLHAEVIKILTQSEHSKTAIAAHLNFHGHDFVLRAKPLAHYQSKVTYVYMLGSLENLMR</sequence>
<dbReference type="InterPro" id="IPR043128">
    <property type="entry name" value="Rev_trsase/Diguanyl_cyclase"/>
</dbReference>
<evidence type="ECO:0000259" key="1">
    <source>
        <dbReference type="PROSITE" id="PS50883"/>
    </source>
</evidence>
<dbReference type="InterPro" id="IPR029787">
    <property type="entry name" value="Nucleotide_cyclase"/>
</dbReference>
<evidence type="ECO:0000313" key="3">
    <source>
        <dbReference type="EMBL" id="ETA73645.1"/>
    </source>
</evidence>
<comment type="caution">
    <text evidence="3">The sequence shown here is derived from an EMBL/GenBank/DDBJ whole genome shotgun (WGS) entry which is preliminary data.</text>
</comment>
<feature type="domain" description="GGDEF" evidence="2">
    <location>
        <begin position="1"/>
        <end position="129"/>
    </location>
</feature>
<name>V7HWI6_9LACO</name>
<feature type="domain" description="GGDEF" evidence="2">
    <location>
        <begin position="150"/>
        <end position="275"/>
    </location>
</feature>
<dbReference type="PATRIC" id="fig|1392007.3.peg.1543"/>
<dbReference type="Pfam" id="PF00990">
    <property type="entry name" value="GGDEF"/>
    <property type="match status" value="2"/>
</dbReference>
<feature type="domain" description="EAL" evidence="1">
    <location>
        <begin position="283"/>
        <end position="537"/>
    </location>
</feature>
<dbReference type="CDD" id="cd01948">
    <property type="entry name" value="EAL"/>
    <property type="match status" value="1"/>
</dbReference>
<dbReference type="Gene3D" id="3.20.20.450">
    <property type="entry name" value="EAL domain"/>
    <property type="match status" value="1"/>
</dbReference>
<organism evidence="3 4">
    <name type="scientific">Ligilactobacillus equi DPC 6820</name>
    <dbReference type="NCBI Taxonomy" id="1392007"/>
    <lineage>
        <taxon>Bacteria</taxon>
        <taxon>Bacillati</taxon>
        <taxon>Bacillota</taxon>
        <taxon>Bacilli</taxon>
        <taxon>Lactobacillales</taxon>
        <taxon>Lactobacillaceae</taxon>
        <taxon>Ligilactobacillus</taxon>
    </lineage>
</organism>
<dbReference type="AlphaFoldDB" id="V7HWI6"/>
<dbReference type="Gene3D" id="3.30.70.270">
    <property type="match status" value="2"/>
</dbReference>
<proteinExistence type="predicted"/>
<dbReference type="PANTHER" id="PTHR33121:SF79">
    <property type="entry name" value="CYCLIC DI-GMP PHOSPHODIESTERASE PDED-RELATED"/>
    <property type="match status" value="1"/>
</dbReference>
<dbReference type="SMART" id="SM00267">
    <property type="entry name" value="GGDEF"/>
    <property type="match status" value="1"/>
</dbReference>
<dbReference type="InterPro" id="IPR035919">
    <property type="entry name" value="EAL_sf"/>
</dbReference>
<reference evidence="3 4" key="1">
    <citation type="journal article" date="2014" name="Genome Announc.">
        <title>The Genome of the Predominant Equine Lactobacillus Species, Lactobacillus equi, Is Reflective of Its Lifestyle Adaptations to an Herbivorous Host.</title>
        <authorList>
            <person name="O'Donnell M.M."/>
            <person name="Harris H.M."/>
            <person name="O'Toole P.W."/>
            <person name="Ross R.P."/>
        </authorList>
    </citation>
    <scope>NUCLEOTIDE SEQUENCE [LARGE SCALE GENOMIC DNA]</scope>
    <source>
        <strain evidence="3 4">DPC 6820</strain>
    </source>
</reference>
<evidence type="ECO:0000259" key="2">
    <source>
        <dbReference type="PROSITE" id="PS50887"/>
    </source>
</evidence>
<dbReference type="InterPro" id="IPR050706">
    <property type="entry name" value="Cyclic-di-GMP_PDE-like"/>
</dbReference>
<dbReference type="GO" id="GO:0071111">
    <property type="term" value="F:cyclic-guanylate-specific phosphodiesterase activity"/>
    <property type="evidence" value="ECO:0007669"/>
    <property type="project" value="InterPro"/>
</dbReference>
<dbReference type="PROSITE" id="PS50887">
    <property type="entry name" value="GGDEF"/>
    <property type="match status" value="2"/>
</dbReference>
<dbReference type="Pfam" id="PF00563">
    <property type="entry name" value="EAL"/>
    <property type="match status" value="1"/>
</dbReference>
<dbReference type="InterPro" id="IPR000160">
    <property type="entry name" value="GGDEF_dom"/>
</dbReference>
<dbReference type="NCBIfam" id="TIGR00254">
    <property type="entry name" value="GGDEF"/>
    <property type="match status" value="1"/>
</dbReference>
<gene>
    <name evidence="3" type="ORF">LEQ_1606c</name>
</gene>